<dbReference type="PANTHER" id="PTHR14549:SF2">
    <property type="entry name" value="TRANSMEMBRANE PROTEIN 223"/>
    <property type="match status" value="1"/>
</dbReference>
<evidence type="ECO:0000256" key="1">
    <source>
        <dbReference type="SAM" id="Phobius"/>
    </source>
</evidence>
<feature type="transmembrane region" description="Helical" evidence="1">
    <location>
        <begin position="109"/>
        <end position="130"/>
    </location>
</feature>
<evidence type="ECO:0000313" key="2">
    <source>
        <dbReference type="EMBL" id="CAG7723711.1"/>
    </source>
</evidence>
<evidence type="ECO:0000313" key="3">
    <source>
        <dbReference type="Proteomes" id="UP000708208"/>
    </source>
</evidence>
<dbReference type="AlphaFoldDB" id="A0A8J2JSZ9"/>
<dbReference type="InterPro" id="IPR026100">
    <property type="entry name" value="Tmem223"/>
</dbReference>
<dbReference type="InterPro" id="IPR045325">
    <property type="entry name" value="TMEM70/TMEM186/TMEM223"/>
</dbReference>
<dbReference type="Pfam" id="PF06979">
    <property type="entry name" value="TMEM70"/>
    <property type="match status" value="1"/>
</dbReference>
<keyword evidence="1" id="KW-0472">Membrane</keyword>
<comment type="caution">
    <text evidence="2">The sequence shown here is derived from an EMBL/GenBank/DDBJ whole genome shotgun (WGS) entry which is preliminary data.</text>
</comment>
<protein>
    <recommendedName>
        <fullName evidence="4">Transmembrane protein 223</fullName>
    </recommendedName>
</protein>
<evidence type="ECO:0008006" key="4">
    <source>
        <dbReference type="Google" id="ProtNLM"/>
    </source>
</evidence>
<dbReference type="EMBL" id="CAJVCH010101849">
    <property type="protein sequence ID" value="CAG7723711.1"/>
    <property type="molecule type" value="Genomic_DNA"/>
</dbReference>
<organism evidence="2 3">
    <name type="scientific">Allacma fusca</name>
    <dbReference type="NCBI Taxonomy" id="39272"/>
    <lineage>
        <taxon>Eukaryota</taxon>
        <taxon>Metazoa</taxon>
        <taxon>Ecdysozoa</taxon>
        <taxon>Arthropoda</taxon>
        <taxon>Hexapoda</taxon>
        <taxon>Collembola</taxon>
        <taxon>Symphypleona</taxon>
        <taxon>Sminthuridae</taxon>
        <taxon>Allacma</taxon>
    </lineage>
</organism>
<reference evidence="2" key="1">
    <citation type="submission" date="2021-06" db="EMBL/GenBank/DDBJ databases">
        <authorList>
            <person name="Hodson N. C."/>
            <person name="Mongue J. A."/>
            <person name="Jaron S. K."/>
        </authorList>
    </citation>
    <scope>NUCLEOTIDE SEQUENCE</scope>
</reference>
<accession>A0A8J2JSZ9</accession>
<dbReference type="GO" id="GO:0005739">
    <property type="term" value="C:mitochondrion"/>
    <property type="evidence" value="ECO:0007669"/>
    <property type="project" value="TreeGrafter"/>
</dbReference>
<keyword evidence="1" id="KW-0812">Transmembrane</keyword>
<name>A0A8J2JSZ9_9HEXA</name>
<dbReference type="Proteomes" id="UP000708208">
    <property type="component" value="Unassembled WGS sequence"/>
</dbReference>
<gene>
    <name evidence="2" type="ORF">AFUS01_LOCUS12779</name>
</gene>
<dbReference type="PANTHER" id="PTHR14549">
    <property type="entry name" value="TRANSMEMBRANE PROTEIN 223"/>
    <property type="match status" value="1"/>
</dbReference>
<proteinExistence type="predicted"/>
<feature type="transmembrane region" description="Helical" evidence="1">
    <location>
        <begin position="56"/>
        <end position="74"/>
    </location>
</feature>
<sequence length="215" mass="24236">MFQIIINNFTRHSCTNRFRSIFARNVSAVANPTIKGGATTTLAKDIVIYKNENQKFIRLVSFFSLSQLGFWGFLSYSTLSLKDVPIPQDTEGLPFYKKINLGDDLHKKFLSGAYATIGYLIFTGGWIYVVRSIRYIILRKGGGTISLVSYHPSGRNAVMDVPINCVSASGSRAAKKSYIPIKVKGRRLFYMLDTDGTFPRPELFDRTVGVHRKFK</sequence>
<dbReference type="OrthoDB" id="5950063at2759"/>
<keyword evidence="3" id="KW-1185">Reference proteome</keyword>
<keyword evidence="1" id="KW-1133">Transmembrane helix</keyword>